<sequence>MIVYVFDFISLALNVNKCLFFTDNSLYL</sequence>
<reference evidence="1" key="1">
    <citation type="submission" date="2022-07" db="EMBL/GenBank/DDBJ databases">
        <authorList>
            <person name="Macas J."/>
            <person name="Novak P."/>
            <person name="Neumann P."/>
        </authorList>
    </citation>
    <scope>NUCLEOTIDE SEQUENCE</scope>
</reference>
<dbReference type="AlphaFoldDB" id="A0AAV0DJ53"/>
<dbReference type="EMBL" id="CAMAPF010000114">
    <property type="protein sequence ID" value="CAH9102177.1"/>
    <property type="molecule type" value="Genomic_DNA"/>
</dbReference>
<proteinExistence type="predicted"/>
<protein>
    <submittedName>
        <fullName evidence="1">Uncharacterized protein</fullName>
    </submittedName>
</protein>
<name>A0AAV0DJ53_9ASTE</name>
<evidence type="ECO:0000313" key="2">
    <source>
        <dbReference type="Proteomes" id="UP001152523"/>
    </source>
</evidence>
<comment type="caution">
    <text evidence="1">The sequence shown here is derived from an EMBL/GenBank/DDBJ whole genome shotgun (WGS) entry which is preliminary data.</text>
</comment>
<accession>A0AAV0DJ53</accession>
<gene>
    <name evidence="1" type="ORF">CEPIT_LOCUS15896</name>
</gene>
<dbReference type="Proteomes" id="UP001152523">
    <property type="component" value="Unassembled WGS sequence"/>
</dbReference>
<organism evidence="1 2">
    <name type="scientific">Cuscuta epithymum</name>
    <dbReference type="NCBI Taxonomy" id="186058"/>
    <lineage>
        <taxon>Eukaryota</taxon>
        <taxon>Viridiplantae</taxon>
        <taxon>Streptophyta</taxon>
        <taxon>Embryophyta</taxon>
        <taxon>Tracheophyta</taxon>
        <taxon>Spermatophyta</taxon>
        <taxon>Magnoliopsida</taxon>
        <taxon>eudicotyledons</taxon>
        <taxon>Gunneridae</taxon>
        <taxon>Pentapetalae</taxon>
        <taxon>asterids</taxon>
        <taxon>lamiids</taxon>
        <taxon>Solanales</taxon>
        <taxon>Convolvulaceae</taxon>
        <taxon>Cuscuteae</taxon>
        <taxon>Cuscuta</taxon>
        <taxon>Cuscuta subgen. Cuscuta</taxon>
    </lineage>
</organism>
<keyword evidence="2" id="KW-1185">Reference proteome</keyword>
<evidence type="ECO:0000313" key="1">
    <source>
        <dbReference type="EMBL" id="CAH9102177.1"/>
    </source>
</evidence>